<dbReference type="InterPro" id="IPR057326">
    <property type="entry name" value="KR_dom"/>
</dbReference>
<dbReference type="PROSITE" id="PS00061">
    <property type="entry name" value="ADH_SHORT"/>
    <property type="match status" value="1"/>
</dbReference>
<dbReference type="Proteomes" id="UP001524587">
    <property type="component" value="Unassembled WGS sequence"/>
</dbReference>
<proteinExistence type="inferred from homology"/>
<sequence>MRHLFKPLSEQRLVLTGATSGIGLATARMAARQGASLMLVARNEGALLSLRDELRGLGIRAEYCVADVADHEALKRVSARTIEAFGGYDSWINNAGAFIYGAVDDVPVEDQRRLFDVVYWGVVHGTMIAAEHLQRNGGAIVTVGSVLGEFAIPFQGTYCAAKFAVKGFTEAYRRELMAARRPVSVTLVKPAAIDTSYMEHARNRLGTAGTRNPPPSYHPDLVARAILHGCETGVRDLVVGGMGGESLVLANRLMPRVVDRIAALVGRRMQSSDDAGDPEMRDNLCDSRRDLSERSTLKPFTRSGSLLLEAQLQPVKAAAITGGATLLYLLAFRFLGPRR</sequence>
<gene>
    <name evidence="6" type="ORF">NFI95_12875</name>
</gene>
<dbReference type="PANTHER" id="PTHR44196">
    <property type="entry name" value="DEHYDROGENASE/REDUCTASE SDR FAMILY MEMBER 7B"/>
    <property type="match status" value="1"/>
</dbReference>
<dbReference type="PANTHER" id="PTHR44196:SF1">
    <property type="entry name" value="DEHYDROGENASE_REDUCTASE SDR FAMILY MEMBER 7B"/>
    <property type="match status" value="1"/>
</dbReference>
<feature type="domain" description="Ketoreductase" evidence="5">
    <location>
        <begin position="11"/>
        <end position="196"/>
    </location>
</feature>
<dbReference type="Pfam" id="PF00106">
    <property type="entry name" value="adh_short"/>
    <property type="match status" value="1"/>
</dbReference>
<comment type="caution">
    <text evidence="6">The sequence shown here is derived from an EMBL/GenBank/DDBJ whole genome shotgun (WGS) entry which is preliminary data.</text>
</comment>
<protein>
    <submittedName>
        <fullName evidence="6">SDR family oxidoreductase</fullName>
    </submittedName>
</protein>
<dbReference type="SUPFAM" id="SSF51735">
    <property type="entry name" value="NAD(P)-binding Rossmann-fold domains"/>
    <property type="match status" value="1"/>
</dbReference>
<reference evidence="6 7" key="1">
    <citation type="submission" date="2022-06" db="EMBL/GenBank/DDBJ databases">
        <title>Endosaccharibacter gen. nov., sp. nov., endophytic bacteria isolated from sugarcane.</title>
        <authorList>
            <person name="Pitiwittayakul N."/>
            <person name="Yukphan P."/>
            <person name="Charoenyingcharoen P."/>
            <person name="Tanasupawat S."/>
        </authorList>
    </citation>
    <scope>NUCLEOTIDE SEQUENCE [LARGE SCALE GENOMIC DNA]</scope>
    <source>
        <strain evidence="6 7">KSS8</strain>
    </source>
</reference>
<accession>A0ABT1W8W7</accession>
<evidence type="ECO:0000259" key="5">
    <source>
        <dbReference type="SMART" id="SM00822"/>
    </source>
</evidence>
<dbReference type="NCBIfam" id="NF005495">
    <property type="entry name" value="PRK07109.1"/>
    <property type="match status" value="1"/>
</dbReference>
<dbReference type="SMART" id="SM00822">
    <property type="entry name" value="PKS_KR"/>
    <property type="match status" value="1"/>
</dbReference>
<evidence type="ECO:0000313" key="6">
    <source>
        <dbReference type="EMBL" id="MCQ8279336.1"/>
    </source>
</evidence>
<dbReference type="InterPro" id="IPR020904">
    <property type="entry name" value="Sc_DH/Rdtase_CS"/>
</dbReference>
<evidence type="ECO:0000313" key="7">
    <source>
        <dbReference type="Proteomes" id="UP001524587"/>
    </source>
</evidence>
<dbReference type="PRINTS" id="PR00081">
    <property type="entry name" value="GDHRDH"/>
</dbReference>
<dbReference type="PRINTS" id="PR00080">
    <property type="entry name" value="SDRFAMILY"/>
</dbReference>
<comment type="similarity">
    <text evidence="1 3">Belongs to the short-chain dehydrogenases/reductases (SDR) family.</text>
</comment>
<dbReference type="RefSeq" id="WP_422864822.1">
    <property type="nucleotide sequence ID" value="NZ_JAMSKV010000011.1"/>
</dbReference>
<keyword evidence="4" id="KW-0472">Membrane</keyword>
<keyword evidence="4" id="KW-0812">Transmembrane</keyword>
<keyword evidence="7" id="KW-1185">Reference proteome</keyword>
<evidence type="ECO:0000256" key="3">
    <source>
        <dbReference type="RuleBase" id="RU000363"/>
    </source>
</evidence>
<feature type="transmembrane region" description="Helical" evidence="4">
    <location>
        <begin position="317"/>
        <end position="336"/>
    </location>
</feature>
<name>A0ABT1W8W7_9PROT</name>
<evidence type="ECO:0000256" key="1">
    <source>
        <dbReference type="ARBA" id="ARBA00006484"/>
    </source>
</evidence>
<evidence type="ECO:0000256" key="2">
    <source>
        <dbReference type="ARBA" id="ARBA00023002"/>
    </source>
</evidence>
<dbReference type="InterPro" id="IPR002347">
    <property type="entry name" value="SDR_fam"/>
</dbReference>
<keyword evidence="2" id="KW-0560">Oxidoreductase</keyword>
<dbReference type="InterPro" id="IPR036291">
    <property type="entry name" value="NAD(P)-bd_dom_sf"/>
</dbReference>
<dbReference type="Gene3D" id="3.40.50.720">
    <property type="entry name" value="NAD(P)-binding Rossmann-like Domain"/>
    <property type="match status" value="1"/>
</dbReference>
<organism evidence="6 7">
    <name type="scientific">Endosaccharibacter trunci</name>
    <dbReference type="NCBI Taxonomy" id="2812733"/>
    <lineage>
        <taxon>Bacteria</taxon>
        <taxon>Pseudomonadati</taxon>
        <taxon>Pseudomonadota</taxon>
        <taxon>Alphaproteobacteria</taxon>
        <taxon>Acetobacterales</taxon>
        <taxon>Acetobacteraceae</taxon>
        <taxon>Endosaccharibacter</taxon>
    </lineage>
</organism>
<evidence type="ECO:0000256" key="4">
    <source>
        <dbReference type="SAM" id="Phobius"/>
    </source>
</evidence>
<keyword evidence="4" id="KW-1133">Transmembrane helix</keyword>
<dbReference type="EMBL" id="JAMSKV010000011">
    <property type="protein sequence ID" value="MCQ8279336.1"/>
    <property type="molecule type" value="Genomic_DNA"/>
</dbReference>